<evidence type="ECO:0000313" key="3">
    <source>
        <dbReference type="Proteomes" id="UP000245202"/>
    </source>
</evidence>
<proteinExistence type="predicted"/>
<evidence type="ECO:0000256" key="1">
    <source>
        <dbReference type="SAM" id="Phobius"/>
    </source>
</evidence>
<organism evidence="2 3">
    <name type="scientific">Paenibacillus agaridevorans</name>
    <dbReference type="NCBI Taxonomy" id="171404"/>
    <lineage>
        <taxon>Bacteria</taxon>
        <taxon>Bacillati</taxon>
        <taxon>Bacillota</taxon>
        <taxon>Bacilli</taxon>
        <taxon>Bacillales</taxon>
        <taxon>Paenibacillaceae</taxon>
        <taxon>Paenibacillus</taxon>
    </lineage>
</organism>
<evidence type="ECO:0000313" key="2">
    <source>
        <dbReference type="EMBL" id="GBG12197.1"/>
    </source>
</evidence>
<keyword evidence="3" id="KW-1185">Reference proteome</keyword>
<dbReference type="RefSeq" id="WP_087567153.1">
    <property type="nucleotide sequence ID" value="NZ_BDQX01000458.1"/>
</dbReference>
<dbReference type="Proteomes" id="UP000245202">
    <property type="component" value="Unassembled WGS sequence"/>
</dbReference>
<dbReference type="AlphaFoldDB" id="A0A2R5F088"/>
<name>A0A2R5F088_9BACL</name>
<keyword evidence="1" id="KW-0472">Membrane</keyword>
<gene>
    <name evidence="2" type="ORF">PAT3040_07060</name>
</gene>
<keyword evidence="1" id="KW-1133">Transmembrane helix</keyword>
<accession>A0A2R5F088</accession>
<sequence>MTEKEQSGKRSLALPITLLLLVMSVMGNVLLSTKNIGYTRDQTVDEGRAVFTQLEKGKSDLAYWSRLAGEAVASPAAENGIGRVTAAYLSESIARGEAHLGSLLETAEKLDVSAFEGAAGAYADFMADRKEKLAAIGAGSGPLADAERAALEGSKTSFEEMEELLTEFHYAGSDNKNVLIRLAGGHDWLPIAAKLRDAVLK</sequence>
<reference evidence="2 3" key="1">
    <citation type="submission" date="2017-08" db="EMBL/GenBank/DDBJ databases">
        <title>Substantial Increase in Enzyme Production by Combined Drug-Resistance Mutations in Paenibacillus agaridevorans.</title>
        <authorList>
            <person name="Tanaka Y."/>
            <person name="Funane K."/>
            <person name="Hosaka T."/>
            <person name="Shiwa Y."/>
            <person name="Fujita N."/>
            <person name="Miyazaki T."/>
            <person name="Yoshikawa H."/>
            <person name="Murakami K."/>
            <person name="Kasahara K."/>
            <person name="Inaoka T."/>
            <person name="Hiraga Y."/>
            <person name="Ochi K."/>
        </authorList>
    </citation>
    <scope>NUCLEOTIDE SEQUENCE [LARGE SCALE GENOMIC DNA]</scope>
    <source>
        <strain evidence="2 3">T-3040</strain>
    </source>
</reference>
<dbReference type="EMBL" id="BDQX01000458">
    <property type="protein sequence ID" value="GBG12197.1"/>
    <property type="molecule type" value="Genomic_DNA"/>
</dbReference>
<keyword evidence="1" id="KW-0812">Transmembrane</keyword>
<comment type="caution">
    <text evidence="2">The sequence shown here is derived from an EMBL/GenBank/DDBJ whole genome shotgun (WGS) entry which is preliminary data.</text>
</comment>
<protein>
    <submittedName>
        <fullName evidence="2">Uncharacterized protein</fullName>
    </submittedName>
</protein>
<feature type="transmembrane region" description="Helical" evidence="1">
    <location>
        <begin position="12"/>
        <end position="31"/>
    </location>
</feature>